<evidence type="ECO:0000256" key="2">
    <source>
        <dbReference type="SAM" id="SignalP"/>
    </source>
</evidence>
<dbReference type="Pfam" id="PF14478">
    <property type="entry name" value="DUF4430"/>
    <property type="match status" value="1"/>
</dbReference>
<keyword evidence="5" id="KW-1185">Reference proteome</keyword>
<evidence type="ECO:0000313" key="5">
    <source>
        <dbReference type="Proteomes" id="UP000006190"/>
    </source>
</evidence>
<organism evidence="4 5">
    <name type="scientific">Facklamia languida CCUG 37842</name>
    <dbReference type="NCBI Taxonomy" id="883113"/>
    <lineage>
        <taxon>Bacteria</taxon>
        <taxon>Bacillati</taxon>
        <taxon>Bacillota</taxon>
        <taxon>Bacilli</taxon>
        <taxon>Lactobacillales</taxon>
        <taxon>Aerococcaceae</taxon>
        <taxon>Facklamia</taxon>
    </lineage>
</organism>
<dbReference type="InterPro" id="IPR027954">
    <property type="entry name" value="Transcobalamin-like_C"/>
</dbReference>
<comment type="caution">
    <text evidence="4">The sequence shown here is derived from an EMBL/GenBank/DDBJ whole genome shotgun (WGS) entry which is preliminary data.</text>
</comment>
<reference evidence="4 5" key="1">
    <citation type="submission" date="2012-01" db="EMBL/GenBank/DDBJ databases">
        <title>The Genome Sequence of Facklamia languida CCUG 37842.</title>
        <authorList>
            <consortium name="The Broad Institute Genome Sequencing Platform"/>
            <person name="Earl A."/>
            <person name="Ward D."/>
            <person name="Feldgarden M."/>
            <person name="Gevers D."/>
            <person name="Huys G."/>
            <person name="Young S.K."/>
            <person name="Zeng Q."/>
            <person name="Gargeya S."/>
            <person name="Fitzgerald M."/>
            <person name="Haas B."/>
            <person name="Abouelleil A."/>
            <person name="Alvarado L."/>
            <person name="Arachchi H.M."/>
            <person name="Berlin A."/>
            <person name="Chapman S.B."/>
            <person name="Gearin G."/>
            <person name="Goldberg J."/>
            <person name="Griggs A."/>
            <person name="Gujja S."/>
            <person name="Hansen M."/>
            <person name="Heiman D."/>
            <person name="Howarth C."/>
            <person name="Larimer J."/>
            <person name="Lui A."/>
            <person name="MacDonald P.J.P."/>
            <person name="McCowen C."/>
            <person name="Montmayeur A."/>
            <person name="Murphy C."/>
            <person name="Neiman D."/>
            <person name="Pearson M."/>
            <person name="Priest M."/>
            <person name="Roberts A."/>
            <person name="Saif S."/>
            <person name="Shea T."/>
            <person name="Sisk P."/>
            <person name="Stolte C."/>
            <person name="Sykes S."/>
            <person name="Wortman J."/>
            <person name="Nusbaum C."/>
            <person name="Birren B."/>
        </authorList>
    </citation>
    <scope>NUCLEOTIDE SEQUENCE [LARGE SCALE GENOMIC DNA]</scope>
    <source>
        <strain evidence="4 5">CCUG 37842</strain>
    </source>
</reference>
<protein>
    <recommendedName>
        <fullName evidence="3">Transcobalamin-like C-terminal domain-containing protein</fullName>
    </recommendedName>
</protein>
<evidence type="ECO:0000259" key="3">
    <source>
        <dbReference type="Pfam" id="PF14478"/>
    </source>
</evidence>
<gene>
    <name evidence="4" type="ORF">HMPREF9708_00910</name>
</gene>
<dbReference type="RefSeq" id="WP_006309036.1">
    <property type="nucleotide sequence ID" value="NZ_JH601133.1"/>
</dbReference>
<accession>H3NJ71</accession>
<feature type="chain" id="PRO_5039570530" description="Transcobalamin-like C-terminal domain-containing protein" evidence="2">
    <location>
        <begin position="22"/>
        <end position="191"/>
    </location>
</feature>
<proteinExistence type="predicted"/>
<feature type="region of interest" description="Disordered" evidence="1">
    <location>
        <begin position="24"/>
        <end position="88"/>
    </location>
</feature>
<name>H3NJ71_9LACT</name>
<dbReference type="Proteomes" id="UP000006190">
    <property type="component" value="Unassembled WGS sequence"/>
</dbReference>
<sequence length="191" mass="21176">MKKWLKTILFPLLALFLVACGNSQKKAPNENETTVETTQAADQTTVAEQEADKDKKDSSKEEAANEDEEGQEKEEKSSGQASAEGEEGTASLKVYVKDELKAEFTVENIGGVSVLDAMSATDLEFNFNEEQGIIDVIDGVENDYQPNTWMYLYNGQYAELGVISQKLQDGDEIEWYYGTIDDLPVNIIPAE</sequence>
<dbReference type="PROSITE" id="PS51257">
    <property type="entry name" value="PROKAR_LIPOPROTEIN"/>
    <property type="match status" value="1"/>
</dbReference>
<evidence type="ECO:0000256" key="1">
    <source>
        <dbReference type="SAM" id="MobiDB-lite"/>
    </source>
</evidence>
<dbReference type="AlphaFoldDB" id="H3NJ71"/>
<feature type="compositionally biased region" description="Polar residues" evidence="1">
    <location>
        <begin position="24"/>
        <end position="46"/>
    </location>
</feature>
<feature type="domain" description="Transcobalamin-like C-terminal" evidence="3">
    <location>
        <begin position="111"/>
        <end position="178"/>
    </location>
</feature>
<dbReference type="Gene3D" id="2.170.130.30">
    <property type="match status" value="1"/>
</dbReference>
<dbReference type="PATRIC" id="fig|883113.3.peg.904"/>
<dbReference type="OrthoDB" id="2356646at2"/>
<dbReference type="EMBL" id="AGEG01000011">
    <property type="protein sequence ID" value="EHR37003.1"/>
    <property type="molecule type" value="Genomic_DNA"/>
</dbReference>
<evidence type="ECO:0000313" key="4">
    <source>
        <dbReference type="EMBL" id="EHR37003.1"/>
    </source>
</evidence>
<feature type="compositionally biased region" description="Basic and acidic residues" evidence="1">
    <location>
        <begin position="50"/>
        <end position="63"/>
    </location>
</feature>
<dbReference type="STRING" id="883113.HMPREF9708_00910"/>
<keyword evidence="2" id="KW-0732">Signal</keyword>
<feature type="signal peptide" evidence="2">
    <location>
        <begin position="1"/>
        <end position="21"/>
    </location>
</feature>
<dbReference type="HOGENOM" id="CLU_1508449_0_0_9"/>